<dbReference type="PANTHER" id="PTHR30373">
    <property type="entry name" value="UPF0603 PROTEIN YGCG"/>
    <property type="match status" value="1"/>
</dbReference>
<dbReference type="PANTHER" id="PTHR30373:SF8">
    <property type="entry name" value="BLL7265 PROTEIN"/>
    <property type="match status" value="1"/>
</dbReference>
<protein>
    <recommendedName>
        <fullName evidence="1">TPM domain-containing protein</fullName>
    </recommendedName>
</protein>
<gene>
    <name evidence="2" type="ORF">CAK95_08490</name>
</gene>
<dbReference type="KEGG" id="psin:CAK95_08490"/>
<feature type="domain" description="TPM" evidence="1">
    <location>
        <begin position="89"/>
        <end position="180"/>
    </location>
</feature>
<name>A0A1W6ZPF2_9HYPH</name>
<evidence type="ECO:0000313" key="2">
    <source>
        <dbReference type="EMBL" id="ARP99117.1"/>
    </source>
</evidence>
<proteinExistence type="predicted"/>
<dbReference type="AlphaFoldDB" id="A0A1W6ZPF2"/>
<reference evidence="2 3" key="1">
    <citation type="submission" date="2017-05" db="EMBL/GenBank/DDBJ databases">
        <title>Full genome sequence of Pseudorhodoplanes sinuspersici.</title>
        <authorList>
            <person name="Dastgheib S.M.M."/>
            <person name="Shavandi M."/>
            <person name="Tirandaz H."/>
        </authorList>
    </citation>
    <scope>NUCLEOTIDE SEQUENCE [LARGE SCALE GENOMIC DNA]</scope>
    <source>
        <strain evidence="2 3">RIPI110</strain>
    </source>
</reference>
<dbReference type="STRING" id="1235591.CAK95_08490"/>
<dbReference type="Proteomes" id="UP000194137">
    <property type="component" value="Chromosome"/>
</dbReference>
<dbReference type="Gene3D" id="3.10.310.50">
    <property type="match status" value="1"/>
</dbReference>
<dbReference type="Pfam" id="PF04536">
    <property type="entry name" value="TPM_phosphatase"/>
    <property type="match status" value="1"/>
</dbReference>
<dbReference type="RefSeq" id="WP_086087526.1">
    <property type="nucleotide sequence ID" value="NZ_CP021112.1"/>
</dbReference>
<accession>A0A1W6ZPF2</accession>
<sequence length="203" mass="22327">MLVSEADKKRISDTIKAAEQRTSGEIFCVIARRSEDYRLVPIAWAAGLALLTPLPLLFLTTMPAKLIYLIQLIVFIVAALLLSWPPIRFRIVPRRKLHEQAHAEALRQFVAQGMQKTEQRTGVLIFASEAEHYAEIIADAGIHAKVTPDVWDEAVAALIAGIGNGRSADGFIAAIEKCSAVLSQHFPPGALNRNELPDKVIEI</sequence>
<evidence type="ECO:0000259" key="1">
    <source>
        <dbReference type="Pfam" id="PF04536"/>
    </source>
</evidence>
<evidence type="ECO:0000313" key="3">
    <source>
        <dbReference type="Proteomes" id="UP000194137"/>
    </source>
</evidence>
<dbReference type="OrthoDB" id="5825388at2"/>
<organism evidence="2 3">
    <name type="scientific">Pseudorhodoplanes sinuspersici</name>
    <dbReference type="NCBI Taxonomy" id="1235591"/>
    <lineage>
        <taxon>Bacteria</taxon>
        <taxon>Pseudomonadati</taxon>
        <taxon>Pseudomonadota</taxon>
        <taxon>Alphaproteobacteria</taxon>
        <taxon>Hyphomicrobiales</taxon>
        <taxon>Pseudorhodoplanes</taxon>
    </lineage>
</organism>
<dbReference type="InterPro" id="IPR007621">
    <property type="entry name" value="TPM_dom"/>
</dbReference>
<keyword evidence="3" id="KW-1185">Reference proteome</keyword>
<dbReference type="EMBL" id="CP021112">
    <property type="protein sequence ID" value="ARP99117.1"/>
    <property type="molecule type" value="Genomic_DNA"/>
</dbReference>